<dbReference type="RefSeq" id="XP_056493727.1">
    <property type="nucleotide sequence ID" value="XM_056625145.1"/>
</dbReference>
<reference evidence="1" key="1">
    <citation type="submission" date="2022-12" db="EMBL/GenBank/DDBJ databases">
        <authorList>
            <person name="Petersen C."/>
        </authorList>
    </citation>
    <scope>NUCLEOTIDE SEQUENCE</scope>
    <source>
        <strain evidence="1">IBT 29677</strain>
    </source>
</reference>
<gene>
    <name evidence="1" type="ORF">N7509_000508</name>
</gene>
<dbReference type="GeneID" id="81364125"/>
<protein>
    <submittedName>
        <fullName evidence="1">Uncharacterized protein</fullName>
    </submittedName>
</protein>
<organism evidence="1 2">
    <name type="scientific">Penicillium cosmopolitanum</name>
    <dbReference type="NCBI Taxonomy" id="1131564"/>
    <lineage>
        <taxon>Eukaryota</taxon>
        <taxon>Fungi</taxon>
        <taxon>Dikarya</taxon>
        <taxon>Ascomycota</taxon>
        <taxon>Pezizomycotina</taxon>
        <taxon>Eurotiomycetes</taxon>
        <taxon>Eurotiomycetidae</taxon>
        <taxon>Eurotiales</taxon>
        <taxon>Aspergillaceae</taxon>
        <taxon>Penicillium</taxon>
    </lineage>
</organism>
<name>A0A9X0BE53_9EURO</name>
<comment type="caution">
    <text evidence="1">The sequence shown here is derived from an EMBL/GenBank/DDBJ whole genome shotgun (WGS) entry which is preliminary data.</text>
</comment>
<dbReference type="OrthoDB" id="10570283at2759"/>
<sequence length="99" mass="11406">MRQAWVSMKPLSTQFLYPLTLRTLRVWATEPCDDIMTYIWSKGLGDTVLEAVPLEEIRSAADGRVPDGLPKNSILVGLAEVGREMDRFRHYSIHKRYLQ</sequence>
<evidence type="ECO:0000313" key="2">
    <source>
        <dbReference type="Proteomes" id="UP001147747"/>
    </source>
</evidence>
<dbReference type="AlphaFoldDB" id="A0A9X0BE53"/>
<proteinExistence type="predicted"/>
<dbReference type="Proteomes" id="UP001147747">
    <property type="component" value="Unassembled WGS sequence"/>
</dbReference>
<keyword evidence="2" id="KW-1185">Reference proteome</keyword>
<accession>A0A9X0BE53</accession>
<dbReference type="EMBL" id="JAPZBU010000003">
    <property type="protein sequence ID" value="KAJ5413881.1"/>
    <property type="molecule type" value="Genomic_DNA"/>
</dbReference>
<reference evidence="1" key="2">
    <citation type="journal article" date="2023" name="IMA Fungus">
        <title>Comparative genomic study of the Penicillium genus elucidates a diverse pangenome and 15 lateral gene transfer events.</title>
        <authorList>
            <person name="Petersen C."/>
            <person name="Sorensen T."/>
            <person name="Nielsen M.R."/>
            <person name="Sondergaard T.E."/>
            <person name="Sorensen J.L."/>
            <person name="Fitzpatrick D.A."/>
            <person name="Frisvad J.C."/>
            <person name="Nielsen K.L."/>
        </authorList>
    </citation>
    <scope>NUCLEOTIDE SEQUENCE</scope>
    <source>
        <strain evidence="1">IBT 29677</strain>
    </source>
</reference>
<evidence type="ECO:0000313" key="1">
    <source>
        <dbReference type="EMBL" id="KAJ5413881.1"/>
    </source>
</evidence>